<dbReference type="Proteomes" id="UP001176940">
    <property type="component" value="Unassembled WGS sequence"/>
</dbReference>
<dbReference type="Pfam" id="PF10171">
    <property type="entry name" value="Tim29"/>
    <property type="match status" value="1"/>
</dbReference>
<accession>A0ABN9LDN1</accession>
<reference evidence="1" key="1">
    <citation type="submission" date="2023-07" db="EMBL/GenBank/DDBJ databases">
        <authorList>
            <person name="Stuckert A."/>
        </authorList>
    </citation>
    <scope>NUCLEOTIDE SEQUENCE</scope>
</reference>
<dbReference type="EMBL" id="CAUEEQ010011561">
    <property type="protein sequence ID" value="CAJ0935745.1"/>
    <property type="molecule type" value="Genomic_DNA"/>
</dbReference>
<evidence type="ECO:0000313" key="1">
    <source>
        <dbReference type="EMBL" id="CAJ0935745.1"/>
    </source>
</evidence>
<evidence type="ECO:0000313" key="2">
    <source>
        <dbReference type="Proteomes" id="UP001176940"/>
    </source>
</evidence>
<comment type="caution">
    <text evidence="1">The sequence shown here is derived from an EMBL/GenBank/DDBJ whole genome shotgun (WGS) entry which is preliminary data.</text>
</comment>
<organism evidence="1 2">
    <name type="scientific">Ranitomeya imitator</name>
    <name type="common">mimic poison frog</name>
    <dbReference type="NCBI Taxonomy" id="111125"/>
    <lineage>
        <taxon>Eukaryota</taxon>
        <taxon>Metazoa</taxon>
        <taxon>Chordata</taxon>
        <taxon>Craniata</taxon>
        <taxon>Vertebrata</taxon>
        <taxon>Euteleostomi</taxon>
        <taxon>Amphibia</taxon>
        <taxon>Batrachia</taxon>
        <taxon>Anura</taxon>
        <taxon>Neobatrachia</taxon>
        <taxon>Hyloidea</taxon>
        <taxon>Dendrobatidae</taxon>
        <taxon>Dendrobatinae</taxon>
        <taxon>Ranitomeya</taxon>
    </lineage>
</organism>
<proteinExistence type="predicted"/>
<keyword evidence="2" id="KW-1185">Reference proteome</keyword>
<gene>
    <name evidence="1" type="ORF">RIMI_LOCUS6433112</name>
</gene>
<sequence length="208" mass="24122">MRASFIEEVVLRDSDCSGCRNQAGFWGRMKDKKMVIWTRSLLRDYKEACKDIVVGARERPFKASVYLSLLAGDSFRCSLLEASSSLLLLSPWMRSGTADGHVQRLLALSHQGRLRHAPYDPDCDLYNTQCPHLRPRMADFPGRVLDVGFFGQWWLLRNKMKDFDINEDEFSHLPPCMKTIAYNDLHSEENEKLYEIKFQPVVMCEDHQ</sequence>
<dbReference type="PANTHER" id="PTHR21435">
    <property type="entry name" value="MITOCHONDRIAL IMPORT INNER MEMBRANE TRANSLOCASE SUBUNIT TIM29"/>
    <property type="match status" value="1"/>
</dbReference>
<dbReference type="InterPro" id="IPR019322">
    <property type="entry name" value="TIMM29"/>
</dbReference>
<name>A0ABN9LDN1_9NEOB</name>
<dbReference type="PANTHER" id="PTHR21435:SF1">
    <property type="entry name" value="MITOCHONDRIAL IMPORT INNER MEMBRANE TRANSLOCASE SUBUNIT TIM29"/>
    <property type="match status" value="1"/>
</dbReference>
<protein>
    <submittedName>
        <fullName evidence="1">Uncharacterized protein</fullName>
    </submittedName>
</protein>